<organism evidence="1 2">
    <name type="scientific">Dyadobacter sediminis</name>
    <dbReference type="NCBI Taxonomy" id="1493691"/>
    <lineage>
        <taxon>Bacteria</taxon>
        <taxon>Pseudomonadati</taxon>
        <taxon>Bacteroidota</taxon>
        <taxon>Cytophagia</taxon>
        <taxon>Cytophagales</taxon>
        <taxon>Spirosomataceae</taxon>
        <taxon>Dyadobacter</taxon>
    </lineage>
</organism>
<name>A0A5R9KBX4_9BACT</name>
<dbReference type="Proteomes" id="UP000309788">
    <property type="component" value="Unassembled WGS sequence"/>
</dbReference>
<dbReference type="EMBL" id="VCEI01000025">
    <property type="protein sequence ID" value="TLU92275.1"/>
    <property type="molecule type" value="Genomic_DNA"/>
</dbReference>
<dbReference type="RefSeq" id="WP_229219088.1">
    <property type="nucleotide sequence ID" value="NZ_BMGE01000003.1"/>
</dbReference>
<proteinExistence type="predicted"/>
<keyword evidence="2" id="KW-1185">Reference proteome</keyword>
<evidence type="ECO:0008006" key="3">
    <source>
        <dbReference type="Google" id="ProtNLM"/>
    </source>
</evidence>
<reference evidence="1 2" key="1">
    <citation type="submission" date="2019-05" db="EMBL/GenBank/DDBJ databases">
        <authorList>
            <person name="Qu J.-H."/>
        </authorList>
    </citation>
    <scope>NUCLEOTIDE SEQUENCE [LARGE SCALE GENOMIC DNA]</scope>
    <source>
        <strain evidence="1 2">Z12</strain>
    </source>
</reference>
<dbReference type="AlphaFoldDB" id="A0A5R9KBX4"/>
<evidence type="ECO:0000313" key="1">
    <source>
        <dbReference type="EMBL" id="TLU92275.1"/>
    </source>
</evidence>
<accession>A0A5R9KBX4</accession>
<evidence type="ECO:0000313" key="2">
    <source>
        <dbReference type="Proteomes" id="UP000309788"/>
    </source>
</evidence>
<gene>
    <name evidence="1" type="ORF">FEM55_16205</name>
</gene>
<protein>
    <recommendedName>
        <fullName evidence="3">TFIIB-type zinc ribbon-containing protein</fullName>
    </recommendedName>
</protein>
<comment type="caution">
    <text evidence="1">The sequence shown here is derived from an EMBL/GenBank/DDBJ whole genome shotgun (WGS) entry which is preliminary data.</text>
</comment>
<sequence length="200" mass="23271">MTFDHKRYSGNATVLQSYMDEYIVECPKCKQAAFVRTDKPYQFKSGKLTCYNCHLVEKAIDRIRYNAVIKRTCPYCENTLEQCVPDNKQKSSSIIVHCPHCKLIRAFEPDNEEYILKYNDSGLNDPIFGLPLWLQCEVKGNVFWALNKRHLNEISDYVSSTLRERLTTDYTTMVEKLPNFLKDRKNRTAILKAVGKLLAK</sequence>